<keyword evidence="4" id="KW-0812">Transmembrane</keyword>
<dbReference type="EMBL" id="JAUSVS010000008">
    <property type="protein sequence ID" value="MDQ0465886.1"/>
    <property type="molecule type" value="Genomic_DNA"/>
</dbReference>
<dbReference type="RefSeq" id="WP_307351567.1">
    <property type="nucleotide sequence ID" value="NZ_JAUSVS010000008.1"/>
</dbReference>
<keyword evidence="2 6" id="KW-0808">Transferase</keyword>
<evidence type="ECO:0000256" key="4">
    <source>
        <dbReference type="SAM" id="Phobius"/>
    </source>
</evidence>
<comment type="caution">
    <text evidence="6">The sequence shown here is derived from an EMBL/GenBank/DDBJ whole genome shotgun (WGS) entry which is preliminary data.</text>
</comment>
<dbReference type="GO" id="GO:0003841">
    <property type="term" value="F:1-acylglycerol-3-phosphate O-acyltransferase activity"/>
    <property type="evidence" value="ECO:0007669"/>
    <property type="project" value="UniProtKB-EC"/>
</dbReference>
<accession>A0ABU0IX11</accession>
<protein>
    <submittedName>
        <fullName evidence="6">1-acyl-sn-glycerol-3-phosphate acyltransferase</fullName>
        <ecNumber evidence="6">2.3.1.51</ecNumber>
    </submittedName>
</protein>
<feature type="transmembrane region" description="Helical" evidence="4">
    <location>
        <begin position="6"/>
        <end position="29"/>
    </location>
</feature>
<keyword evidence="3 6" id="KW-0012">Acyltransferase</keyword>
<keyword evidence="4" id="KW-1133">Transmembrane helix</keyword>
<comment type="pathway">
    <text evidence="1">Lipid metabolism.</text>
</comment>
<dbReference type="Pfam" id="PF01553">
    <property type="entry name" value="Acyltransferase"/>
    <property type="match status" value="1"/>
</dbReference>
<evidence type="ECO:0000256" key="2">
    <source>
        <dbReference type="ARBA" id="ARBA00022679"/>
    </source>
</evidence>
<evidence type="ECO:0000256" key="3">
    <source>
        <dbReference type="ARBA" id="ARBA00023315"/>
    </source>
</evidence>
<keyword evidence="7" id="KW-1185">Reference proteome</keyword>
<evidence type="ECO:0000256" key="1">
    <source>
        <dbReference type="ARBA" id="ARBA00005189"/>
    </source>
</evidence>
<dbReference type="SUPFAM" id="SSF69593">
    <property type="entry name" value="Glycerol-3-phosphate (1)-acyltransferase"/>
    <property type="match status" value="1"/>
</dbReference>
<gene>
    <name evidence="6" type="ORF">QO010_003678</name>
</gene>
<evidence type="ECO:0000259" key="5">
    <source>
        <dbReference type="SMART" id="SM00563"/>
    </source>
</evidence>
<evidence type="ECO:0000313" key="7">
    <source>
        <dbReference type="Proteomes" id="UP001228905"/>
    </source>
</evidence>
<name>A0ABU0IX11_9CAUL</name>
<dbReference type="CDD" id="cd07989">
    <property type="entry name" value="LPLAT_AGPAT-like"/>
    <property type="match status" value="1"/>
</dbReference>
<dbReference type="Proteomes" id="UP001228905">
    <property type="component" value="Unassembled WGS sequence"/>
</dbReference>
<sequence>MIQVRSLAYLIYFYGLSVVTAFAMLPCLLGSRRGMTRAMSVYGRCVTWGLRVICGIKVEVRGLEHLPQGPVLIAAKHQCMFDIFGSFVFLEDHCYVMRKELMVIPFFGWYATKARMIVIDRKGHSAALRKLVADAKDRMQDDRRLVIFPEGTRGQPGKPGDYKPGIAALYRELDMPVLPMAVNTGVHWQKFLRVPGTIVFEFLPPIPAGLKRAEFMRELQSRIDTASDALLGL</sequence>
<dbReference type="SMART" id="SM00563">
    <property type="entry name" value="PlsC"/>
    <property type="match status" value="1"/>
</dbReference>
<proteinExistence type="predicted"/>
<dbReference type="PANTHER" id="PTHR10434:SF40">
    <property type="entry name" value="1-ACYL-SN-GLYCEROL-3-PHOSPHATE ACYLTRANSFERASE"/>
    <property type="match status" value="1"/>
</dbReference>
<dbReference type="InterPro" id="IPR002123">
    <property type="entry name" value="Plipid/glycerol_acylTrfase"/>
</dbReference>
<feature type="domain" description="Phospholipid/glycerol acyltransferase" evidence="5">
    <location>
        <begin position="71"/>
        <end position="185"/>
    </location>
</feature>
<evidence type="ECO:0000313" key="6">
    <source>
        <dbReference type="EMBL" id="MDQ0465886.1"/>
    </source>
</evidence>
<dbReference type="PANTHER" id="PTHR10434">
    <property type="entry name" value="1-ACYL-SN-GLYCEROL-3-PHOSPHATE ACYLTRANSFERASE"/>
    <property type="match status" value="1"/>
</dbReference>
<reference evidence="6 7" key="1">
    <citation type="submission" date="2023-07" db="EMBL/GenBank/DDBJ databases">
        <title>Genomic Encyclopedia of Type Strains, Phase IV (KMG-IV): sequencing the most valuable type-strain genomes for metagenomic binning, comparative biology and taxonomic classification.</title>
        <authorList>
            <person name="Goeker M."/>
        </authorList>
    </citation>
    <scope>NUCLEOTIDE SEQUENCE [LARGE SCALE GENOMIC DNA]</scope>
    <source>
        <strain evidence="6 7">DSM 18695</strain>
    </source>
</reference>
<dbReference type="EC" id="2.3.1.51" evidence="6"/>
<organism evidence="6 7">
    <name type="scientific">Caulobacter ginsengisoli</name>
    <dbReference type="NCBI Taxonomy" id="400775"/>
    <lineage>
        <taxon>Bacteria</taxon>
        <taxon>Pseudomonadati</taxon>
        <taxon>Pseudomonadota</taxon>
        <taxon>Alphaproteobacteria</taxon>
        <taxon>Caulobacterales</taxon>
        <taxon>Caulobacteraceae</taxon>
        <taxon>Caulobacter</taxon>
    </lineage>
</organism>
<keyword evidence="4" id="KW-0472">Membrane</keyword>